<protein>
    <recommendedName>
        <fullName evidence="4">Pyridine nucleotide transhydrogenase</fullName>
    </recommendedName>
</protein>
<feature type="signal peptide" evidence="1">
    <location>
        <begin position="1"/>
        <end position="18"/>
    </location>
</feature>
<name>A0ABV9M0F3_9ALTE</name>
<sequence>MKKLMAMVFTFACFSASAAQTATDTGNSFSCMNKASFEIDAACMSNKIENSDSFLSSQSVLAEKSTNTNHAMATLTIEPGTLNIEVVAHKDAYLAKVLDQEN</sequence>
<organism evidence="2 3">
    <name type="scientific">Glaciecola siphonariae</name>
    <dbReference type="NCBI Taxonomy" id="521012"/>
    <lineage>
        <taxon>Bacteria</taxon>
        <taxon>Pseudomonadati</taxon>
        <taxon>Pseudomonadota</taxon>
        <taxon>Gammaproteobacteria</taxon>
        <taxon>Alteromonadales</taxon>
        <taxon>Alteromonadaceae</taxon>
        <taxon>Glaciecola</taxon>
    </lineage>
</organism>
<evidence type="ECO:0008006" key="4">
    <source>
        <dbReference type="Google" id="ProtNLM"/>
    </source>
</evidence>
<dbReference type="EMBL" id="JBHSGU010000019">
    <property type="protein sequence ID" value="MFC4701713.1"/>
    <property type="molecule type" value="Genomic_DNA"/>
</dbReference>
<dbReference type="RefSeq" id="WP_382410446.1">
    <property type="nucleotide sequence ID" value="NZ_JBHSGU010000019.1"/>
</dbReference>
<evidence type="ECO:0000313" key="2">
    <source>
        <dbReference type="EMBL" id="MFC4701713.1"/>
    </source>
</evidence>
<comment type="caution">
    <text evidence="2">The sequence shown here is derived from an EMBL/GenBank/DDBJ whole genome shotgun (WGS) entry which is preliminary data.</text>
</comment>
<dbReference type="Proteomes" id="UP001595897">
    <property type="component" value="Unassembled WGS sequence"/>
</dbReference>
<evidence type="ECO:0000256" key="1">
    <source>
        <dbReference type="SAM" id="SignalP"/>
    </source>
</evidence>
<keyword evidence="1" id="KW-0732">Signal</keyword>
<reference evidence="3" key="1">
    <citation type="journal article" date="2019" name="Int. J. Syst. Evol. Microbiol.">
        <title>The Global Catalogue of Microorganisms (GCM) 10K type strain sequencing project: providing services to taxonomists for standard genome sequencing and annotation.</title>
        <authorList>
            <consortium name="The Broad Institute Genomics Platform"/>
            <consortium name="The Broad Institute Genome Sequencing Center for Infectious Disease"/>
            <person name="Wu L."/>
            <person name="Ma J."/>
        </authorList>
    </citation>
    <scope>NUCLEOTIDE SEQUENCE [LARGE SCALE GENOMIC DNA]</scope>
    <source>
        <strain evidence="3">KACC 12507</strain>
    </source>
</reference>
<evidence type="ECO:0000313" key="3">
    <source>
        <dbReference type="Proteomes" id="UP001595897"/>
    </source>
</evidence>
<gene>
    <name evidence="2" type="ORF">ACFO4O_16270</name>
</gene>
<proteinExistence type="predicted"/>
<keyword evidence="3" id="KW-1185">Reference proteome</keyword>
<accession>A0ABV9M0F3</accession>
<feature type="chain" id="PRO_5046477953" description="Pyridine nucleotide transhydrogenase" evidence="1">
    <location>
        <begin position="19"/>
        <end position="102"/>
    </location>
</feature>